<proteinExistence type="predicted"/>
<dbReference type="Gene3D" id="3.40.50.720">
    <property type="entry name" value="NAD(P)-binding Rossmann-like Domain"/>
    <property type="match status" value="1"/>
</dbReference>
<dbReference type="PANTHER" id="PTHR33303:SF2">
    <property type="entry name" value="COA-BINDING DOMAIN-CONTAINING PROTEIN"/>
    <property type="match status" value="1"/>
</dbReference>
<dbReference type="PANTHER" id="PTHR33303">
    <property type="entry name" value="CYTOPLASMIC PROTEIN-RELATED"/>
    <property type="match status" value="1"/>
</dbReference>
<name>A0ABW7UEL3_9ACTN</name>
<comment type="caution">
    <text evidence="2">The sequence shown here is derived from an EMBL/GenBank/DDBJ whole genome shotgun (WGS) entry which is preliminary data.</text>
</comment>
<evidence type="ECO:0000259" key="1">
    <source>
        <dbReference type="SMART" id="SM00881"/>
    </source>
</evidence>
<accession>A0ABW7UEL3</accession>
<dbReference type="InterPro" id="IPR036291">
    <property type="entry name" value="NAD(P)-bd_dom_sf"/>
</dbReference>
<feature type="domain" description="CoA-binding" evidence="1">
    <location>
        <begin position="23"/>
        <end position="116"/>
    </location>
</feature>
<dbReference type="Proteomes" id="UP001611339">
    <property type="component" value="Unassembled WGS sequence"/>
</dbReference>
<evidence type="ECO:0000313" key="3">
    <source>
        <dbReference type="Proteomes" id="UP001611339"/>
    </source>
</evidence>
<evidence type="ECO:0000313" key="2">
    <source>
        <dbReference type="EMBL" id="MFI1716745.1"/>
    </source>
</evidence>
<keyword evidence="3" id="KW-1185">Reference proteome</keyword>
<dbReference type="SMART" id="SM00881">
    <property type="entry name" value="CoA_binding"/>
    <property type="match status" value="1"/>
</dbReference>
<protein>
    <submittedName>
        <fullName evidence="2">CoA-binding protein</fullName>
    </submittedName>
</protein>
<dbReference type="InterPro" id="IPR003781">
    <property type="entry name" value="CoA-bd"/>
</dbReference>
<dbReference type="EMBL" id="JBIRUI010000011">
    <property type="protein sequence ID" value="MFI1716745.1"/>
    <property type="molecule type" value="Genomic_DNA"/>
</dbReference>
<dbReference type="Pfam" id="PF13380">
    <property type="entry name" value="CoA_binding_2"/>
    <property type="match status" value="1"/>
</dbReference>
<dbReference type="RefSeq" id="WP_398711026.1">
    <property type="nucleotide sequence ID" value="NZ_JBIRUI010000011.1"/>
</dbReference>
<sequence length="146" mass="15459">MSTEPTATDPAAYSASETVRRILTSTGDTWAVVGLSSNRSRAAYGVAAVLQRFGKRIVPVHPKAETVHGEQGYASLADIPFPVDVVDVFVNSELAGAVADEAVAIGAKAVWFQLGVVDDEAFARTREAGLDMVMDRCPAIEIPRLG</sequence>
<reference evidence="2 3" key="1">
    <citation type="submission" date="2024-10" db="EMBL/GenBank/DDBJ databases">
        <title>The Natural Products Discovery Center: Release of the First 8490 Sequenced Strains for Exploring Actinobacteria Biosynthetic Diversity.</title>
        <authorList>
            <person name="Kalkreuter E."/>
            <person name="Kautsar S.A."/>
            <person name="Yang D."/>
            <person name="Bader C.D."/>
            <person name="Teijaro C.N."/>
            <person name="Fluegel L."/>
            <person name="Davis C.M."/>
            <person name="Simpson J.R."/>
            <person name="Lauterbach L."/>
            <person name="Steele A.D."/>
            <person name="Gui C."/>
            <person name="Meng S."/>
            <person name="Li G."/>
            <person name="Viehrig K."/>
            <person name="Ye F."/>
            <person name="Su P."/>
            <person name="Kiefer A.F."/>
            <person name="Nichols A."/>
            <person name="Cepeda A.J."/>
            <person name="Yan W."/>
            <person name="Fan B."/>
            <person name="Jiang Y."/>
            <person name="Adhikari A."/>
            <person name="Zheng C.-J."/>
            <person name="Schuster L."/>
            <person name="Cowan T.M."/>
            <person name="Smanski M.J."/>
            <person name="Chevrette M.G."/>
            <person name="De Carvalho L.P.S."/>
            <person name="Shen B."/>
        </authorList>
    </citation>
    <scope>NUCLEOTIDE SEQUENCE [LARGE SCALE GENOMIC DNA]</scope>
    <source>
        <strain evidence="2 3">NPDC020602</strain>
    </source>
</reference>
<gene>
    <name evidence="2" type="ORF">ACH407_24610</name>
</gene>
<organism evidence="2 3">
    <name type="scientific">Streptomyces litmocidini</name>
    <dbReference type="NCBI Taxonomy" id="67318"/>
    <lineage>
        <taxon>Bacteria</taxon>
        <taxon>Bacillati</taxon>
        <taxon>Actinomycetota</taxon>
        <taxon>Actinomycetes</taxon>
        <taxon>Kitasatosporales</taxon>
        <taxon>Streptomycetaceae</taxon>
        <taxon>Streptomyces</taxon>
    </lineage>
</organism>
<dbReference type="SUPFAM" id="SSF51735">
    <property type="entry name" value="NAD(P)-binding Rossmann-fold domains"/>
    <property type="match status" value="1"/>
</dbReference>